<dbReference type="Pfam" id="PF13469">
    <property type="entry name" value="Sulfotransfer_3"/>
    <property type="match status" value="1"/>
</dbReference>
<gene>
    <name evidence="1" type="ORF">TL16_g07452</name>
</gene>
<evidence type="ECO:0008006" key="3">
    <source>
        <dbReference type="Google" id="ProtNLM"/>
    </source>
</evidence>
<dbReference type="AlphaFoldDB" id="A0A9W7ATU1"/>
<dbReference type="Proteomes" id="UP001162640">
    <property type="component" value="Unassembled WGS sequence"/>
</dbReference>
<evidence type="ECO:0000313" key="2">
    <source>
        <dbReference type="Proteomes" id="UP001162640"/>
    </source>
</evidence>
<proteinExistence type="predicted"/>
<evidence type="ECO:0000313" key="1">
    <source>
        <dbReference type="EMBL" id="GMH77561.1"/>
    </source>
</evidence>
<dbReference type="InterPro" id="IPR052736">
    <property type="entry name" value="Stf3_sulfotransferase"/>
</dbReference>
<dbReference type="InterPro" id="IPR027417">
    <property type="entry name" value="P-loop_NTPase"/>
</dbReference>
<name>A0A9W7ATU1_9STRA</name>
<dbReference type="SUPFAM" id="SSF52540">
    <property type="entry name" value="P-loop containing nucleoside triphosphate hydrolases"/>
    <property type="match status" value="1"/>
</dbReference>
<dbReference type="PANTHER" id="PTHR36451">
    <property type="entry name" value="PAPS-DEPENDENT SULFOTRANSFERASE STF3"/>
    <property type="match status" value="1"/>
</dbReference>
<dbReference type="EMBL" id="BLQM01000235">
    <property type="protein sequence ID" value="GMH77561.1"/>
    <property type="molecule type" value="Genomic_DNA"/>
</dbReference>
<sequence length="474" mass="53289">MSLIIILDPINKVLGGHGLPLLTTPIVCGTAALCVVSLPFTSSLVHPKSSVRLRNIWFVVNRICSAFGLLQTVPNKAKLLAIHEQVIDEEREAFNDNIGCEESKREIFTIQLNGVDEKGNMFTPLGRYIFSVDMMLRLKRRLRFAKYVNSLPPSTLNQPSSVEVNAPIVIVGLPRTGSTMISRLLSADPNSRSPLYWELAHDSDDVSPADPAKANLDYRAKPVDDGFAKLSLFSPNGLAEFFKFHKVGATEHEEITGFSRRYFYDMETALLSPEAQRKRLEWQASSNVDRSFLATHLAVWFRLQPRARGGEYWVIKSPAYTAWLPELAAAFPNARFVFTSRDPKSVLPSLCGLNEVASSIKFNYRNGRDLAPLGEGVVGRISGYAKQQEIFIKDQPEKCLALSYREMVKEPLTCVNEIYKHAGKEFTKEIEACMKAHMDNNKKGKHGKAVYSLDKFQLSEKMIEEEFAGYQQFL</sequence>
<comment type="caution">
    <text evidence="1">The sequence shown here is derived from an EMBL/GenBank/DDBJ whole genome shotgun (WGS) entry which is preliminary data.</text>
</comment>
<dbReference type="PANTHER" id="PTHR36451:SF1">
    <property type="entry name" value="OMEGA-HYDROXY-BETA-DIHYDROMENAQUINONE-9 SULFOTRANSFERASE STF3"/>
    <property type="match status" value="1"/>
</dbReference>
<reference evidence="2" key="1">
    <citation type="journal article" date="2023" name="Commun. Biol.">
        <title>Genome analysis of Parmales, the sister group of diatoms, reveals the evolutionary specialization of diatoms from phago-mixotrophs to photoautotrophs.</title>
        <authorList>
            <person name="Ban H."/>
            <person name="Sato S."/>
            <person name="Yoshikawa S."/>
            <person name="Yamada K."/>
            <person name="Nakamura Y."/>
            <person name="Ichinomiya M."/>
            <person name="Sato N."/>
            <person name="Blanc-Mathieu R."/>
            <person name="Endo H."/>
            <person name="Kuwata A."/>
            <person name="Ogata H."/>
        </authorList>
    </citation>
    <scope>NUCLEOTIDE SEQUENCE [LARGE SCALE GENOMIC DNA]</scope>
</reference>
<organism evidence="1 2">
    <name type="scientific">Triparma laevis f. inornata</name>
    <dbReference type="NCBI Taxonomy" id="1714386"/>
    <lineage>
        <taxon>Eukaryota</taxon>
        <taxon>Sar</taxon>
        <taxon>Stramenopiles</taxon>
        <taxon>Ochrophyta</taxon>
        <taxon>Bolidophyceae</taxon>
        <taxon>Parmales</taxon>
        <taxon>Triparmaceae</taxon>
        <taxon>Triparma</taxon>
    </lineage>
</organism>
<accession>A0A9W7ATU1</accession>
<dbReference type="Gene3D" id="3.40.50.300">
    <property type="entry name" value="P-loop containing nucleotide triphosphate hydrolases"/>
    <property type="match status" value="1"/>
</dbReference>
<protein>
    <recommendedName>
        <fullName evidence="3">Sulfotransferase</fullName>
    </recommendedName>
</protein>